<dbReference type="Pfam" id="PF08818">
    <property type="entry name" value="DUF1801"/>
    <property type="match status" value="1"/>
</dbReference>
<gene>
    <name evidence="2" type="ORF">SAMN05444359_12026</name>
</gene>
<dbReference type="InParanoid" id="A0A1H9KAM5"/>
<keyword evidence="3" id="KW-1185">Reference proteome</keyword>
<dbReference type="InterPro" id="IPR014922">
    <property type="entry name" value="YdhG-like"/>
</dbReference>
<evidence type="ECO:0000259" key="1">
    <source>
        <dbReference type="Pfam" id="PF08818"/>
    </source>
</evidence>
<dbReference type="AlphaFoldDB" id="A0A1H9KAM5"/>
<dbReference type="OrthoDB" id="1120992at2"/>
<dbReference type="Proteomes" id="UP000199021">
    <property type="component" value="Unassembled WGS sequence"/>
</dbReference>
<protein>
    <recommendedName>
        <fullName evidence="1">YdhG-like domain-containing protein</fullName>
    </recommendedName>
</protein>
<accession>A0A1H9KAM5</accession>
<proteinExistence type="predicted"/>
<evidence type="ECO:0000313" key="3">
    <source>
        <dbReference type="Proteomes" id="UP000199021"/>
    </source>
</evidence>
<name>A0A1H9KAM5_9BACT</name>
<dbReference type="SUPFAM" id="SSF159888">
    <property type="entry name" value="YdhG-like"/>
    <property type="match status" value="1"/>
</dbReference>
<dbReference type="RefSeq" id="WP_090170645.1">
    <property type="nucleotide sequence ID" value="NZ_FOFB01000020.1"/>
</dbReference>
<sequence length="120" mass="13853">MEEIDSLYDNLPEEERIISTILRELIRETIPDCREKISWGAPFYYGRKSICFVWPASIPWGKLTSGVALGFTRGRELDHEGFLQFGDRKIIGRHIFISPEEIDVEQIVRLLQSASALDKK</sequence>
<reference evidence="3" key="1">
    <citation type="submission" date="2016-10" db="EMBL/GenBank/DDBJ databases">
        <authorList>
            <person name="Varghese N."/>
            <person name="Submissions S."/>
        </authorList>
    </citation>
    <scope>NUCLEOTIDE SEQUENCE [LARGE SCALE GENOMIC DNA]</scope>
    <source>
        <strain evidence="3">DSM 24740</strain>
    </source>
</reference>
<feature type="domain" description="YdhG-like" evidence="1">
    <location>
        <begin position="22"/>
        <end position="114"/>
    </location>
</feature>
<dbReference type="Gene3D" id="3.90.1150.200">
    <property type="match status" value="1"/>
</dbReference>
<dbReference type="EMBL" id="FOFB01000020">
    <property type="protein sequence ID" value="SEQ96266.1"/>
    <property type="molecule type" value="Genomic_DNA"/>
</dbReference>
<evidence type="ECO:0000313" key="2">
    <source>
        <dbReference type="EMBL" id="SEQ96266.1"/>
    </source>
</evidence>
<organism evidence="2 3">
    <name type="scientific">Neolewinella agarilytica</name>
    <dbReference type="NCBI Taxonomy" id="478744"/>
    <lineage>
        <taxon>Bacteria</taxon>
        <taxon>Pseudomonadati</taxon>
        <taxon>Bacteroidota</taxon>
        <taxon>Saprospiria</taxon>
        <taxon>Saprospirales</taxon>
        <taxon>Lewinellaceae</taxon>
        <taxon>Neolewinella</taxon>
    </lineage>
</organism>